<sequence>MLSKVMLPPDIALISSRQVAGFGHQVLQKQVIIADDIVLPFADAIPWKEICIFVYEKDVPQLDTIFMYPTRSYLMETYSMLYDK</sequence>
<keyword evidence="3" id="KW-1185">Reference proteome</keyword>
<dbReference type="Proteomes" id="UP001367508">
    <property type="component" value="Unassembled WGS sequence"/>
</dbReference>
<feature type="domain" description="Exostosin GT47" evidence="1">
    <location>
        <begin position="31"/>
        <end position="66"/>
    </location>
</feature>
<evidence type="ECO:0000259" key="1">
    <source>
        <dbReference type="Pfam" id="PF03016"/>
    </source>
</evidence>
<dbReference type="AlphaFoldDB" id="A0AAN9LQK4"/>
<proteinExistence type="predicted"/>
<reference evidence="2 3" key="1">
    <citation type="submission" date="2024-01" db="EMBL/GenBank/DDBJ databases">
        <title>The genomes of 5 underutilized Papilionoideae crops provide insights into root nodulation and disease resistanc.</title>
        <authorList>
            <person name="Jiang F."/>
        </authorList>
    </citation>
    <scope>NUCLEOTIDE SEQUENCE [LARGE SCALE GENOMIC DNA]</scope>
    <source>
        <strain evidence="2">LVBAO_FW01</strain>
        <tissue evidence="2">Leaves</tissue>
    </source>
</reference>
<comment type="caution">
    <text evidence="2">The sequence shown here is derived from an EMBL/GenBank/DDBJ whole genome shotgun (WGS) entry which is preliminary data.</text>
</comment>
<name>A0AAN9LQK4_CANGL</name>
<dbReference type="EMBL" id="JAYMYQ010000004">
    <property type="protein sequence ID" value="KAK7340304.1"/>
    <property type="molecule type" value="Genomic_DNA"/>
</dbReference>
<evidence type="ECO:0000313" key="2">
    <source>
        <dbReference type="EMBL" id="KAK7340304.1"/>
    </source>
</evidence>
<protein>
    <recommendedName>
        <fullName evidence="1">Exostosin GT47 domain-containing protein</fullName>
    </recommendedName>
</protein>
<dbReference type="InterPro" id="IPR040911">
    <property type="entry name" value="Exostosin_GT47"/>
</dbReference>
<evidence type="ECO:0000313" key="3">
    <source>
        <dbReference type="Proteomes" id="UP001367508"/>
    </source>
</evidence>
<dbReference type="Pfam" id="PF03016">
    <property type="entry name" value="Exostosin_GT47"/>
    <property type="match status" value="1"/>
</dbReference>
<organism evidence="2 3">
    <name type="scientific">Canavalia gladiata</name>
    <name type="common">Sword bean</name>
    <name type="synonym">Dolichos gladiatus</name>
    <dbReference type="NCBI Taxonomy" id="3824"/>
    <lineage>
        <taxon>Eukaryota</taxon>
        <taxon>Viridiplantae</taxon>
        <taxon>Streptophyta</taxon>
        <taxon>Embryophyta</taxon>
        <taxon>Tracheophyta</taxon>
        <taxon>Spermatophyta</taxon>
        <taxon>Magnoliopsida</taxon>
        <taxon>eudicotyledons</taxon>
        <taxon>Gunneridae</taxon>
        <taxon>Pentapetalae</taxon>
        <taxon>rosids</taxon>
        <taxon>fabids</taxon>
        <taxon>Fabales</taxon>
        <taxon>Fabaceae</taxon>
        <taxon>Papilionoideae</taxon>
        <taxon>50 kb inversion clade</taxon>
        <taxon>NPAAA clade</taxon>
        <taxon>indigoferoid/millettioid clade</taxon>
        <taxon>Phaseoleae</taxon>
        <taxon>Canavalia</taxon>
    </lineage>
</organism>
<gene>
    <name evidence="2" type="ORF">VNO77_21006</name>
</gene>
<accession>A0AAN9LQK4</accession>